<keyword evidence="1" id="KW-0472">Membrane</keyword>
<comment type="caution">
    <text evidence="2">The sequence shown here is derived from an EMBL/GenBank/DDBJ whole genome shotgun (WGS) entry which is preliminary data.</text>
</comment>
<keyword evidence="3" id="KW-1185">Reference proteome</keyword>
<evidence type="ECO:0000313" key="3">
    <source>
        <dbReference type="Proteomes" id="UP000054937"/>
    </source>
</evidence>
<feature type="transmembrane region" description="Helical" evidence="1">
    <location>
        <begin position="45"/>
        <end position="63"/>
    </location>
</feature>
<evidence type="ECO:0000313" key="2">
    <source>
        <dbReference type="EMBL" id="KRX04509.1"/>
    </source>
</evidence>
<feature type="transmembrane region" description="Helical" evidence="1">
    <location>
        <begin position="119"/>
        <end position="137"/>
    </location>
</feature>
<feature type="transmembrane region" description="Helical" evidence="1">
    <location>
        <begin position="69"/>
        <end position="86"/>
    </location>
</feature>
<dbReference type="Pfam" id="PF07386">
    <property type="entry name" value="DUF1499"/>
    <property type="match status" value="1"/>
</dbReference>
<gene>
    <name evidence="2" type="ORF">PPERSA_04324</name>
</gene>
<organism evidence="2 3">
    <name type="scientific">Pseudocohnilembus persalinus</name>
    <name type="common">Ciliate</name>
    <dbReference type="NCBI Taxonomy" id="266149"/>
    <lineage>
        <taxon>Eukaryota</taxon>
        <taxon>Sar</taxon>
        <taxon>Alveolata</taxon>
        <taxon>Ciliophora</taxon>
        <taxon>Intramacronucleata</taxon>
        <taxon>Oligohymenophorea</taxon>
        <taxon>Scuticociliatia</taxon>
        <taxon>Philasterida</taxon>
        <taxon>Pseudocohnilembidae</taxon>
        <taxon>Pseudocohnilembus</taxon>
    </lineage>
</organism>
<keyword evidence="1" id="KW-0812">Transmembrane</keyword>
<keyword evidence="1" id="KW-1133">Transmembrane helix</keyword>
<name>A0A0V0QQR1_PSEPJ</name>
<evidence type="ECO:0008006" key="4">
    <source>
        <dbReference type="Google" id="ProtNLM"/>
    </source>
</evidence>
<protein>
    <recommendedName>
        <fullName evidence="4">Transmembrane protein</fullName>
    </recommendedName>
</protein>
<sequence>MNNKFEYENFEVEDQSLENNNEQQQLKNEFFSYNYCLKYIPIKTAAYILLLLSIIELILAFIFHHKIGVFIGIFCLAIGYIELYQLKQQQLQIQNINSIQGDKKTFLSGPLVQKKITRLFFISGSIFIVLLLMIRIFCLKDAFSQKHFPDKCDDKPNCVMVSDKNQFRNQQLYPLILDASVQQIQDFTKDYFSKKPGTWIVNVSEYKQQNDENIKNNKNKNDNLSNQYTYIFAKFVTSFWGFINDIGILINCENDQVYIQAISQSVIGYDDFGVNYDIINDFFINIEENEFEKMQC</sequence>
<dbReference type="OMA" id="LMIRIFC"/>
<evidence type="ECO:0000256" key="1">
    <source>
        <dbReference type="SAM" id="Phobius"/>
    </source>
</evidence>
<reference evidence="2 3" key="1">
    <citation type="journal article" date="2015" name="Sci. Rep.">
        <title>Genome of the facultative scuticociliatosis pathogen Pseudocohnilembus persalinus provides insight into its virulence through horizontal gene transfer.</title>
        <authorList>
            <person name="Xiong J."/>
            <person name="Wang G."/>
            <person name="Cheng J."/>
            <person name="Tian M."/>
            <person name="Pan X."/>
            <person name="Warren A."/>
            <person name="Jiang C."/>
            <person name="Yuan D."/>
            <person name="Miao W."/>
        </authorList>
    </citation>
    <scope>NUCLEOTIDE SEQUENCE [LARGE SCALE GENOMIC DNA]</scope>
    <source>
        <strain evidence="2">36N120E</strain>
    </source>
</reference>
<proteinExistence type="predicted"/>
<accession>A0A0V0QQR1</accession>
<dbReference type="EMBL" id="LDAU01000114">
    <property type="protein sequence ID" value="KRX04509.1"/>
    <property type="molecule type" value="Genomic_DNA"/>
</dbReference>
<dbReference type="InParanoid" id="A0A0V0QQR1"/>
<dbReference type="Proteomes" id="UP000054937">
    <property type="component" value="Unassembled WGS sequence"/>
</dbReference>
<dbReference type="AlphaFoldDB" id="A0A0V0QQR1"/>
<dbReference type="InterPro" id="IPR010865">
    <property type="entry name" value="DUF1499"/>
</dbReference>